<dbReference type="InterPro" id="IPR004045">
    <property type="entry name" value="Glutathione_S-Trfase_N"/>
</dbReference>
<dbReference type="PANTHER" id="PTHR42673:SF4">
    <property type="entry name" value="MALEYLACETOACETATE ISOMERASE"/>
    <property type="match status" value="1"/>
</dbReference>
<dbReference type="SUPFAM" id="SSF52833">
    <property type="entry name" value="Thioredoxin-like"/>
    <property type="match status" value="1"/>
</dbReference>
<dbReference type="SUPFAM" id="SSF47616">
    <property type="entry name" value="GST C-terminal domain-like"/>
    <property type="match status" value="1"/>
</dbReference>
<feature type="domain" description="GST N-terminal" evidence="1">
    <location>
        <begin position="13"/>
        <end position="104"/>
    </location>
</feature>
<evidence type="ECO:0000313" key="2">
    <source>
        <dbReference type="EMBL" id="KAE9406940.1"/>
    </source>
</evidence>
<dbReference type="InterPro" id="IPR036249">
    <property type="entry name" value="Thioredoxin-like_sf"/>
</dbReference>
<protein>
    <recommendedName>
        <fullName evidence="1">GST N-terminal domain-containing protein</fullName>
    </recommendedName>
</protein>
<dbReference type="AlphaFoldDB" id="A0A6A4IA99"/>
<dbReference type="Proteomes" id="UP000799118">
    <property type="component" value="Unassembled WGS sequence"/>
</dbReference>
<dbReference type="EMBL" id="ML769399">
    <property type="protein sequence ID" value="KAE9406940.1"/>
    <property type="molecule type" value="Genomic_DNA"/>
</dbReference>
<organism evidence="2 3">
    <name type="scientific">Gymnopus androsaceus JB14</name>
    <dbReference type="NCBI Taxonomy" id="1447944"/>
    <lineage>
        <taxon>Eukaryota</taxon>
        <taxon>Fungi</taxon>
        <taxon>Dikarya</taxon>
        <taxon>Basidiomycota</taxon>
        <taxon>Agaricomycotina</taxon>
        <taxon>Agaricomycetes</taxon>
        <taxon>Agaricomycetidae</taxon>
        <taxon>Agaricales</taxon>
        <taxon>Marasmiineae</taxon>
        <taxon>Omphalotaceae</taxon>
        <taxon>Gymnopus</taxon>
    </lineage>
</organism>
<dbReference type="CDD" id="cd03038">
    <property type="entry name" value="GST_N_etherase_LigE"/>
    <property type="match status" value="1"/>
</dbReference>
<dbReference type="PANTHER" id="PTHR42673">
    <property type="entry name" value="MALEYLACETOACETATE ISOMERASE"/>
    <property type="match status" value="1"/>
</dbReference>
<dbReference type="InterPro" id="IPR036282">
    <property type="entry name" value="Glutathione-S-Trfase_C_sf"/>
</dbReference>
<sequence length="255" mass="28985">MSDDKTAIIFYDIPFAEPGVCWSPNTWKTRYCLNYKGLPYRTEWIEYPDIEALCVKLGAAPTDVKDDGAPHYTLPVIYDPTTNRAISESFDIAVYLDATYPSTPRLIPAGMQGIQSAFISYVMSRTVPHLGQFARPLVFQKLPPGRSQEYFKRTREASIGGKIEEWTPRGEDRVREWKAAEKGLMLVEKSYQIAGKETGGGFICGEHPTFADFALAGILQWCKESFGAESEEWKDILSWENRRWETLLNSLEEFA</sequence>
<dbReference type="Gene3D" id="1.20.1050.10">
    <property type="match status" value="1"/>
</dbReference>
<keyword evidence="3" id="KW-1185">Reference proteome</keyword>
<dbReference type="GO" id="GO:0016034">
    <property type="term" value="F:maleylacetoacetate isomerase activity"/>
    <property type="evidence" value="ECO:0007669"/>
    <property type="project" value="TreeGrafter"/>
</dbReference>
<evidence type="ECO:0000259" key="1">
    <source>
        <dbReference type="PROSITE" id="PS50404"/>
    </source>
</evidence>
<accession>A0A6A4IA99</accession>
<proteinExistence type="predicted"/>
<dbReference type="Pfam" id="PF22041">
    <property type="entry name" value="GST_C_7"/>
    <property type="match status" value="1"/>
</dbReference>
<dbReference type="PROSITE" id="PS50404">
    <property type="entry name" value="GST_NTER"/>
    <property type="match status" value="1"/>
</dbReference>
<dbReference type="Pfam" id="PF13409">
    <property type="entry name" value="GST_N_2"/>
    <property type="match status" value="1"/>
</dbReference>
<name>A0A6A4IA99_9AGAR</name>
<dbReference type="InterPro" id="IPR054416">
    <property type="entry name" value="GST_UstS-like_C"/>
</dbReference>
<evidence type="ECO:0000313" key="3">
    <source>
        <dbReference type="Proteomes" id="UP000799118"/>
    </source>
</evidence>
<dbReference type="GO" id="GO:0006749">
    <property type="term" value="P:glutathione metabolic process"/>
    <property type="evidence" value="ECO:0007669"/>
    <property type="project" value="TreeGrafter"/>
</dbReference>
<gene>
    <name evidence="2" type="ORF">BT96DRAFT_192745</name>
</gene>
<dbReference type="GO" id="GO:0006559">
    <property type="term" value="P:L-phenylalanine catabolic process"/>
    <property type="evidence" value="ECO:0007669"/>
    <property type="project" value="TreeGrafter"/>
</dbReference>
<reference evidence="2" key="1">
    <citation type="journal article" date="2019" name="Environ. Microbiol.">
        <title>Fungal ecological strategies reflected in gene transcription - a case study of two litter decomposers.</title>
        <authorList>
            <person name="Barbi F."/>
            <person name="Kohler A."/>
            <person name="Barry K."/>
            <person name="Baskaran P."/>
            <person name="Daum C."/>
            <person name="Fauchery L."/>
            <person name="Ihrmark K."/>
            <person name="Kuo A."/>
            <person name="LaButti K."/>
            <person name="Lipzen A."/>
            <person name="Morin E."/>
            <person name="Grigoriev I.V."/>
            <person name="Henrissat B."/>
            <person name="Lindahl B."/>
            <person name="Martin F."/>
        </authorList>
    </citation>
    <scope>NUCLEOTIDE SEQUENCE</scope>
    <source>
        <strain evidence="2">JB14</strain>
    </source>
</reference>
<dbReference type="OrthoDB" id="4951845at2759"/>
<dbReference type="Gene3D" id="3.40.30.10">
    <property type="entry name" value="Glutaredoxin"/>
    <property type="match status" value="1"/>
</dbReference>
<dbReference type="GO" id="GO:0004364">
    <property type="term" value="F:glutathione transferase activity"/>
    <property type="evidence" value="ECO:0007669"/>
    <property type="project" value="TreeGrafter"/>
</dbReference>